<name>A0A1R1I2K4_9RHOO</name>
<dbReference type="Gene3D" id="2.120.10.10">
    <property type="match status" value="1"/>
</dbReference>
<sequence>MQESLAIIRTLSPASRRWLATAAFSVALGAAFWQAPQSPAAAFIAPPPPIDSQLPPLQQSEMLPGVARMAAAPSLAQLADGRIAASWVSGAENVREQEVIWFSTRDDHGWSEPYPVSTREETAGSIFAHIRQIDTPVLFQHGDLLHLWYTATSIGGHAGQTIIHTHSTDGGQRWQKPVRLQTTPFGNNGMLLGTPPLPLADGGIGLPASQRLFSHHGEWLRLDAQGRVLDKARLPLASAALQPAVFALDANRALAILRDGRQLRAAATDNGGQAWHAVDFPEMPNPDTPIALQRLPSGRLLLAGNTGEGRGTLALWLGDASATQWRQAHLVESAGDAAADFSEPSLLLARDGRIHLAYAWRRQGIRHLSFSEAWLDGEMR</sequence>
<dbReference type="EMBL" id="MTHD01000004">
    <property type="protein sequence ID" value="OMG52917.1"/>
    <property type="molecule type" value="Genomic_DNA"/>
</dbReference>
<dbReference type="PANTHER" id="PTHR43752">
    <property type="entry name" value="BNR/ASP-BOX REPEAT FAMILY PROTEIN"/>
    <property type="match status" value="1"/>
</dbReference>
<dbReference type="InterPro" id="IPR036278">
    <property type="entry name" value="Sialidase_sf"/>
</dbReference>
<evidence type="ECO:0000313" key="2">
    <source>
        <dbReference type="EMBL" id="OMG52917.1"/>
    </source>
</evidence>
<dbReference type="InterPro" id="IPR011040">
    <property type="entry name" value="Sialidase"/>
</dbReference>
<dbReference type="PANTHER" id="PTHR43752:SF2">
    <property type="entry name" value="BNR_ASP-BOX REPEAT FAMILY PROTEIN"/>
    <property type="match status" value="1"/>
</dbReference>
<dbReference type="RefSeq" id="WP_076095454.1">
    <property type="nucleotide sequence ID" value="NZ_MTHD01000004.1"/>
</dbReference>
<feature type="domain" description="Sialidase" evidence="1">
    <location>
        <begin position="81"/>
        <end position="356"/>
    </location>
</feature>
<dbReference type="CDD" id="cd15482">
    <property type="entry name" value="Sialidase_non-viral"/>
    <property type="match status" value="1"/>
</dbReference>
<keyword evidence="3" id="KW-1185">Reference proteome</keyword>
<evidence type="ECO:0000259" key="1">
    <source>
        <dbReference type="Pfam" id="PF13088"/>
    </source>
</evidence>
<dbReference type="Pfam" id="PF13088">
    <property type="entry name" value="BNR_2"/>
    <property type="match status" value="1"/>
</dbReference>
<dbReference type="AlphaFoldDB" id="A0A1R1I2K4"/>
<protein>
    <recommendedName>
        <fullName evidence="1">Sialidase domain-containing protein</fullName>
    </recommendedName>
</protein>
<accession>A0A1R1I2K4</accession>
<dbReference type="Proteomes" id="UP000187526">
    <property type="component" value="Unassembled WGS sequence"/>
</dbReference>
<dbReference type="STRING" id="418702.BJN45_11725"/>
<organism evidence="2 3">
    <name type="scientific">Azonexus hydrophilus</name>
    <dbReference type="NCBI Taxonomy" id="418702"/>
    <lineage>
        <taxon>Bacteria</taxon>
        <taxon>Pseudomonadati</taxon>
        <taxon>Pseudomonadota</taxon>
        <taxon>Betaproteobacteria</taxon>
        <taxon>Rhodocyclales</taxon>
        <taxon>Azonexaceae</taxon>
        <taxon>Azonexus</taxon>
    </lineage>
</organism>
<proteinExistence type="predicted"/>
<evidence type="ECO:0000313" key="3">
    <source>
        <dbReference type="Proteomes" id="UP000187526"/>
    </source>
</evidence>
<reference evidence="2 3" key="1">
    <citation type="submission" date="2016-10" db="EMBL/GenBank/DDBJ databases">
        <title>Alkaliphiles isolated from bioreactors.</title>
        <authorList>
            <person name="Salah Z."/>
            <person name="Rout S.P."/>
            <person name="Humphreys P.N."/>
        </authorList>
    </citation>
    <scope>NUCLEOTIDE SEQUENCE [LARGE SCALE GENOMIC DNA]</scope>
    <source>
        <strain evidence="2 3">ZS02</strain>
    </source>
</reference>
<dbReference type="SUPFAM" id="SSF50939">
    <property type="entry name" value="Sialidases"/>
    <property type="match status" value="1"/>
</dbReference>
<comment type="caution">
    <text evidence="2">The sequence shown here is derived from an EMBL/GenBank/DDBJ whole genome shotgun (WGS) entry which is preliminary data.</text>
</comment>
<gene>
    <name evidence="2" type="ORF">BJN45_11725</name>
</gene>
<dbReference type="OrthoDB" id="41724at2"/>